<evidence type="ECO:0000256" key="5">
    <source>
        <dbReference type="SAM" id="SignalP"/>
    </source>
</evidence>
<protein>
    <recommendedName>
        <fullName evidence="6 7">Glucose-methanol-choline oxidoreductase N-terminal domain-containing protein</fullName>
    </recommendedName>
</protein>
<feature type="domain" description="Glucose-methanol-choline oxidoreductase N-terminal" evidence="6">
    <location>
        <begin position="148"/>
        <end position="171"/>
    </location>
</feature>
<proteinExistence type="inferred from homology"/>
<evidence type="ECO:0000259" key="7">
    <source>
        <dbReference type="PROSITE" id="PS00624"/>
    </source>
</evidence>
<dbReference type="Gene3D" id="3.30.560.10">
    <property type="entry name" value="Glucose Oxidase, domain 3"/>
    <property type="match status" value="1"/>
</dbReference>
<feature type="binding site" evidence="3">
    <location>
        <position position="150"/>
    </location>
    <ligand>
        <name>FAD</name>
        <dbReference type="ChEBI" id="CHEBI:57692"/>
    </ligand>
</feature>
<reference evidence="8 9" key="1">
    <citation type="journal article" date="2021" name="BMC Biol.">
        <title>Horizontally acquired antibacterial genes associated with adaptive radiation of ladybird beetles.</title>
        <authorList>
            <person name="Li H.S."/>
            <person name="Tang X.F."/>
            <person name="Huang Y.H."/>
            <person name="Xu Z.Y."/>
            <person name="Chen M.L."/>
            <person name="Du X.Y."/>
            <person name="Qiu B.Y."/>
            <person name="Chen P.T."/>
            <person name="Zhang W."/>
            <person name="Slipinski A."/>
            <person name="Escalona H.E."/>
            <person name="Waterhouse R.M."/>
            <person name="Zwick A."/>
            <person name="Pang H."/>
        </authorList>
    </citation>
    <scope>NUCLEOTIDE SEQUENCE [LARGE SCALE GENOMIC DNA]</scope>
    <source>
        <strain evidence="8">SYSU2018</strain>
    </source>
</reference>
<dbReference type="InterPro" id="IPR012132">
    <property type="entry name" value="GMC_OxRdtase"/>
</dbReference>
<dbReference type="InterPro" id="IPR036188">
    <property type="entry name" value="FAD/NAD-bd_sf"/>
</dbReference>
<feature type="binding site" evidence="3">
    <location>
        <position position="286"/>
    </location>
    <ligand>
        <name>FAD</name>
        <dbReference type="ChEBI" id="CHEBI:57692"/>
    </ligand>
</feature>
<name>A0ABD2MHD8_9CUCU</name>
<dbReference type="PIRSF" id="PIRSF000137">
    <property type="entry name" value="Alcohol_oxidase"/>
    <property type="match status" value="1"/>
</dbReference>
<comment type="caution">
    <text evidence="8">The sequence shown here is derived from an EMBL/GenBank/DDBJ whole genome shotgun (WGS) entry which is preliminary data.</text>
</comment>
<feature type="active site" description="Proton acceptor" evidence="2">
    <location>
        <position position="597"/>
    </location>
</feature>
<dbReference type="SUPFAM" id="SSF51905">
    <property type="entry name" value="FAD/NAD(P)-binding domain"/>
    <property type="match status" value="1"/>
</dbReference>
<keyword evidence="3 4" id="KW-0274">FAD</keyword>
<dbReference type="AlphaFoldDB" id="A0ABD2MHD8"/>
<evidence type="ECO:0000259" key="6">
    <source>
        <dbReference type="PROSITE" id="PS00623"/>
    </source>
</evidence>
<keyword evidence="4" id="KW-0285">Flavoprotein</keyword>
<evidence type="ECO:0000313" key="8">
    <source>
        <dbReference type="EMBL" id="KAL3265763.1"/>
    </source>
</evidence>
<dbReference type="InterPro" id="IPR000172">
    <property type="entry name" value="GMC_OxRdtase_N"/>
</dbReference>
<keyword evidence="5" id="KW-0732">Signal</keyword>
<organism evidence="8 9">
    <name type="scientific">Cryptolaemus montrouzieri</name>
    <dbReference type="NCBI Taxonomy" id="559131"/>
    <lineage>
        <taxon>Eukaryota</taxon>
        <taxon>Metazoa</taxon>
        <taxon>Ecdysozoa</taxon>
        <taxon>Arthropoda</taxon>
        <taxon>Hexapoda</taxon>
        <taxon>Insecta</taxon>
        <taxon>Pterygota</taxon>
        <taxon>Neoptera</taxon>
        <taxon>Endopterygota</taxon>
        <taxon>Coleoptera</taxon>
        <taxon>Polyphaga</taxon>
        <taxon>Cucujiformia</taxon>
        <taxon>Coccinelloidea</taxon>
        <taxon>Coccinellidae</taxon>
        <taxon>Scymninae</taxon>
        <taxon>Scymnini</taxon>
        <taxon>Cryptolaemus</taxon>
    </lineage>
</organism>
<dbReference type="SUPFAM" id="SSF54373">
    <property type="entry name" value="FAD-linked reductases, C-terminal domain"/>
    <property type="match status" value="1"/>
</dbReference>
<dbReference type="PANTHER" id="PTHR11552:SF158">
    <property type="entry name" value="GH23626P-RELATED"/>
    <property type="match status" value="1"/>
</dbReference>
<evidence type="ECO:0000256" key="1">
    <source>
        <dbReference type="ARBA" id="ARBA00010790"/>
    </source>
</evidence>
<evidence type="ECO:0000256" key="2">
    <source>
        <dbReference type="PIRSR" id="PIRSR000137-1"/>
    </source>
</evidence>
<dbReference type="Pfam" id="PF00732">
    <property type="entry name" value="GMC_oxred_N"/>
    <property type="match status" value="1"/>
</dbReference>
<feature type="domain" description="Glucose-methanol-choline oxidoreductase N-terminal" evidence="7">
    <location>
        <begin position="322"/>
        <end position="336"/>
    </location>
</feature>
<dbReference type="Gene3D" id="3.50.50.60">
    <property type="entry name" value="FAD/NAD(P)-binding domain"/>
    <property type="match status" value="1"/>
</dbReference>
<dbReference type="PROSITE" id="PS00624">
    <property type="entry name" value="GMC_OXRED_2"/>
    <property type="match status" value="1"/>
</dbReference>
<comment type="similarity">
    <text evidence="1 4">Belongs to the GMC oxidoreductase family.</text>
</comment>
<comment type="cofactor">
    <cofactor evidence="3">
        <name>FAD</name>
        <dbReference type="ChEBI" id="CHEBI:57692"/>
    </cofactor>
</comment>
<dbReference type="EMBL" id="JABFTP020000001">
    <property type="protein sequence ID" value="KAL3265763.1"/>
    <property type="molecule type" value="Genomic_DNA"/>
</dbReference>
<evidence type="ECO:0000256" key="4">
    <source>
        <dbReference type="RuleBase" id="RU003968"/>
    </source>
</evidence>
<sequence>MIFVFFILLCFSHLGALTSVRSEKEIAYYMKLLSTKTEEANNFLLPTDNRRYFGNSVPVENTAKDFGEFDFIIVGAGSSGSVILNRLAQIAEWNILMLEAGGEEDDFSDIPGTMFYTHLSDKNWGYNTTSQTTSCLGMNHNQCVYPRGRVIGGSGTINALMYVRGNKNDFDNWQELGNPGWSYDNLLPYFKKSEHYEIEDGDKQFHSTTGLWNVTYFTPPEPVTQYFLEANRELGFKYVDYNGEDQMGYSRLQMNLNRGKRASGGRTFIDPVRNFENIQVVTNALVTKILINENKTTYGVNFLKDGQLYKASVKNEVVISAGAVNTPQLLMLSGIGPAEHLKEYNISIVQDLPVGKHLKDHPVFVGLNFRTNYTYKEPHTIKLIRDYLEGKGLLTYCANTQGIKFINTVCPSGSVPDIEYIFIPPPSMSPLDAKNYNWRPEIAEMRAKTKNKNSDFLLLIVLLHPKSIGEITLKSMDPLDFVNINTNYFSDEKDEDVDTIYRAVLHALTMLNTNAFRQLNATLSFDMPFCNEHEKYSRDYWHCSIRHLSTTLYHTSGTAKMGPDPTNSVVNYELKVHGVEKLRVADCSIIPSSTSGHTNAPAFVIGEKLADFLKQRYQ</sequence>
<feature type="chain" id="PRO_5044819656" description="Glucose-methanol-choline oxidoreductase N-terminal domain-containing protein" evidence="5">
    <location>
        <begin position="23"/>
        <end position="618"/>
    </location>
</feature>
<accession>A0ABD2MHD8</accession>
<dbReference type="PROSITE" id="PS00623">
    <property type="entry name" value="GMC_OXRED_1"/>
    <property type="match status" value="1"/>
</dbReference>
<dbReference type="Proteomes" id="UP001516400">
    <property type="component" value="Unassembled WGS sequence"/>
</dbReference>
<dbReference type="PANTHER" id="PTHR11552">
    <property type="entry name" value="GLUCOSE-METHANOL-CHOLINE GMC OXIDOREDUCTASE"/>
    <property type="match status" value="1"/>
</dbReference>
<dbReference type="Pfam" id="PF05199">
    <property type="entry name" value="GMC_oxred_C"/>
    <property type="match status" value="1"/>
</dbReference>
<keyword evidence="9" id="KW-1185">Reference proteome</keyword>
<evidence type="ECO:0000256" key="3">
    <source>
        <dbReference type="PIRSR" id="PIRSR000137-2"/>
    </source>
</evidence>
<dbReference type="InterPro" id="IPR007867">
    <property type="entry name" value="GMC_OxRtase_C"/>
</dbReference>
<gene>
    <name evidence="8" type="ORF">HHI36_009964</name>
</gene>
<feature type="signal peptide" evidence="5">
    <location>
        <begin position="1"/>
        <end position="22"/>
    </location>
</feature>
<evidence type="ECO:0000313" key="9">
    <source>
        <dbReference type="Proteomes" id="UP001516400"/>
    </source>
</evidence>
<feature type="active site" description="Proton donor" evidence="2">
    <location>
        <position position="554"/>
    </location>
</feature>